<dbReference type="PROSITE" id="PS00677">
    <property type="entry name" value="DAO"/>
    <property type="match status" value="1"/>
</dbReference>
<evidence type="ECO:0000313" key="10">
    <source>
        <dbReference type="EMBL" id="KAK3794631.1"/>
    </source>
</evidence>
<evidence type="ECO:0000256" key="6">
    <source>
        <dbReference type="ARBA" id="ARBA00023002"/>
    </source>
</evidence>
<evidence type="ECO:0000256" key="1">
    <source>
        <dbReference type="ARBA" id="ARBA00001974"/>
    </source>
</evidence>
<evidence type="ECO:0000259" key="9">
    <source>
        <dbReference type="Pfam" id="PF01266"/>
    </source>
</evidence>
<feature type="chain" id="PRO_5041901702" description="FAD dependent oxidoreductase domain-containing protein" evidence="8">
    <location>
        <begin position="19"/>
        <end position="347"/>
    </location>
</feature>
<dbReference type="PANTHER" id="PTHR11530:SF11">
    <property type="entry name" value="D-ASPARTATE OXIDASE"/>
    <property type="match status" value="1"/>
</dbReference>
<keyword evidence="11" id="KW-1185">Reference proteome</keyword>
<feature type="signal peptide" evidence="8">
    <location>
        <begin position="1"/>
        <end position="18"/>
    </location>
</feature>
<evidence type="ECO:0000256" key="2">
    <source>
        <dbReference type="ARBA" id="ARBA00004253"/>
    </source>
</evidence>
<dbReference type="GO" id="GO:0003884">
    <property type="term" value="F:D-amino-acid oxidase activity"/>
    <property type="evidence" value="ECO:0007669"/>
    <property type="project" value="InterPro"/>
</dbReference>
<dbReference type="SUPFAM" id="SSF54373">
    <property type="entry name" value="FAD-linked reductases, C-terminal domain"/>
    <property type="match status" value="1"/>
</dbReference>
<dbReference type="Gene3D" id="3.30.9.10">
    <property type="entry name" value="D-Amino Acid Oxidase, subunit A, domain 2"/>
    <property type="match status" value="1"/>
</dbReference>
<dbReference type="InterPro" id="IPR023209">
    <property type="entry name" value="DAO"/>
</dbReference>
<dbReference type="GO" id="GO:0071949">
    <property type="term" value="F:FAD binding"/>
    <property type="evidence" value="ECO:0007669"/>
    <property type="project" value="InterPro"/>
</dbReference>
<evidence type="ECO:0000313" key="11">
    <source>
        <dbReference type="Proteomes" id="UP001283361"/>
    </source>
</evidence>
<dbReference type="EMBL" id="JAWDGP010001105">
    <property type="protein sequence ID" value="KAK3794631.1"/>
    <property type="molecule type" value="Genomic_DNA"/>
</dbReference>
<feature type="binding site" evidence="7">
    <location>
        <position position="282"/>
    </location>
    <ligand>
        <name>D-dopa</name>
        <dbReference type="ChEBI" id="CHEBI:149689"/>
    </ligand>
</feature>
<sequence length="347" mass="39022">MAPRIVILGAGINGLSSAVCVQQACPLAQVQLVAEHFSPDTTGDGSAGFWAPHLMSDKSADMVKRVSAVTYEHLVKLAYSPLAGLLKIQMLSGYCLYSKPADSSEEVPTWFEILESYRNLTEKEMLRFPKENNGVFYTTVTVDVTAYMAWLMKRFKELGGTIRQARIEKIEEIAGDCDILINCSALSSRYLFNDKEIKPVRGQVWKIRAPWIKHFYIFDDHVLEHPYILPGVDFVTVGGNAQEGSWKTQPDPDEARRIWDKAVERLPPLQYATPLRSWAGLRPWRENPRLESDTIDVQGRNIKVIHNYGHGGSGVTMHWGCALEVTAMVLETLGTDQEQIKLLVSRL</sequence>
<dbReference type="InterPro" id="IPR006181">
    <property type="entry name" value="D-amino_acid_oxidase_CS"/>
</dbReference>
<proteinExistence type="inferred from homology"/>
<name>A0AAE1AWI0_9GAST</name>
<keyword evidence="4" id="KW-0285">Flavoprotein</keyword>
<evidence type="ECO:0000256" key="4">
    <source>
        <dbReference type="ARBA" id="ARBA00022630"/>
    </source>
</evidence>
<evidence type="ECO:0000256" key="5">
    <source>
        <dbReference type="ARBA" id="ARBA00022827"/>
    </source>
</evidence>
<dbReference type="PIRSF" id="PIRSF000189">
    <property type="entry name" value="D-aa_oxidase"/>
    <property type="match status" value="1"/>
</dbReference>
<dbReference type="AlphaFoldDB" id="A0AAE1AWI0"/>
<dbReference type="SUPFAM" id="SSF51971">
    <property type="entry name" value="Nucleotide-binding domain"/>
    <property type="match status" value="1"/>
</dbReference>
<keyword evidence="5 7" id="KW-0274">FAD</keyword>
<gene>
    <name evidence="10" type="ORF">RRG08_003777</name>
</gene>
<feature type="domain" description="FAD dependent oxidoreductase" evidence="9">
    <location>
        <begin position="4"/>
        <end position="327"/>
    </location>
</feature>
<comment type="cofactor">
    <cofactor evidence="1 7">
        <name>FAD</name>
        <dbReference type="ChEBI" id="CHEBI:57692"/>
    </cofactor>
</comment>
<dbReference type="InterPro" id="IPR006076">
    <property type="entry name" value="FAD-dep_OxRdtase"/>
</dbReference>
<dbReference type="Pfam" id="PF01266">
    <property type="entry name" value="DAO"/>
    <property type="match status" value="1"/>
</dbReference>
<feature type="binding site" evidence="7">
    <location>
        <begin position="311"/>
        <end position="316"/>
    </location>
    <ligand>
        <name>FAD</name>
        <dbReference type="ChEBI" id="CHEBI:57692"/>
    </ligand>
</feature>
<accession>A0AAE1AWI0</accession>
<evidence type="ECO:0000256" key="7">
    <source>
        <dbReference type="PIRSR" id="PIRSR000189-1"/>
    </source>
</evidence>
<dbReference type="Proteomes" id="UP001283361">
    <property type="component" value="Unassembled WGS sequence"/>
</dbReference>
<dbReference type="Gene3D" id="3.40.50.720">
    <property type="entry name" value="NAD(P)-binding Rossmann-like Domain"/>
    <property type="match status" value="1"/>
</dbReference>
<reference evidence="10" key="1">
    <citation type="journal article" date="2023" name="G3 (Bethesda)">
        <title>A reference genome for the long-term kleptoplast-retaining sea slug Elysia crispata morphotype clarki.</title>
        <authorList>
            <person name="Eastman K.E."/>
            <person name="Pendleton A.L."/>
            <person name="Shaikh M.A."/>
            <person name="Suttiyut T."/>
            <person name="Ogas R."/>
            <person name="Tomko P."/>
            <person name="Gavelis G."/>
            <person name="Widhalm J.R."/>
            <person name="Wisecaver J.H."/>
        </authorList>
    </citation>
    <scope>NUCLEOTIDE SEQUENCE</scope>
    <source>
        <strain evidence="10">ECLA1</strain>
    </source>
</reference>
<comment type="similarity">
    <text evidence="3">Belongs to the DAMOX/DASOX family.</text>
</comment>
<organism evidence="10 11">
    <name type="scientific">Elysia crispata</name>
    <name type="common">lettuce slug</name>
    <dbReference type="NCBI Taxonomy" id="231223"/>
    <lineage>
        <taxon>Eukaryota</taxon>
        <taxon>Metazoa</taxon>
        <taxon>Spiralia</taxon>
        <taxon>Lophotrochozoa</taxon>
        <taxon>Mollusca</taxon>
        <taxon>Gastropoda</taxon>
        <taxon>Heterobranchia</taxon>
        <taxon>Euthyneura</taxon>
        <taxon>Panpulmonata</taxon>
        <taxon>Sacoglossa</taxon>
        <taxon>Placobranchoidea</taxon>
        <taxon>Plakobranchidae</taxon>
        <taxon>Elysia</taxon>
    </lineage>
</organism>
<keyword evidence="6" id="KW-0560">Oxidoreductase</keyword>
<comment type="caution">
    <text evidence="10">The sequence shown here is derived from an EMBL/GenBank/DDBJ whole genome shotgun (WGS) entry which is preliminary data.</text>
</comment>
<dbReference type="GO" id="GO:0019478">
    <property type="term" value="P:D-amino acid catabolic process"/>
    <property type="evidence" value="ECO:0007669"/>
    <property type="project" value="TreeGrafter"/>
</dbReference>
<feature type="binding site" evidence="7">
    <location>
        <position position="312"/>
    </location>
    <ligand>
        <name>D-dopa</name>
        <dbReference type="ChEBI" id="CHEBI:149689"/>
    </ligand>
</feature>
<keyword evidence="8" id="KW-0732">Signal</keyword>
<protein>
    <recommendedName>
        <fullName evidence="9">FAD dependent oxidoreductase domain-containing protein</fullName>
    </recommendedName>
</protein>
<dbReference type="PANTHER" id="PTHR11530">
    <property type="entry name" value="D-AMINO ACID OXIDASE"/>
    <property type="match status" value="1"/>
</dbReference>
<feature type="binding site" evidence="7">
    <location>
        <position position="227"/>
    </location>
    <ligand>
        <name>D-dopa</name>
        <dbReference type="ChEBI" id="CHEBI:149689"/>
    </ligand>
</feature>
<evidence type="ECO:0000256" key="8">
    <source>
        <dbReference type="SAM" id="SignalP"/>
    </source>
</evidence>
<evidence type="ECO:0000256" key="3">
    <source>
        <dbReference type="ARBA" id="ARBA00006730"/>
    </source>
</evidence>
<dbReference type="GO" id="GO:0005782">
    <property type="term" value="C:peroxisomal matrix"/>
    <property type="evidence" value="ECO:0007669"/>
    <property type="project" value="UniProtKB-SubCell"/>
</dbReference>
<comment type="subcellular location">
    <subcellularLocation>
        <location evidence="2">Peroxisome matrix</location>
    </subcellularLocation>
</comment>